<evidence type="ECO:0000313" key="4">
    <source>
        <dbReference type="Proteomes" id="UP000434172"/>
    </source>
</evidence>
<comment type="caution">
    <text evidence="3">The sequence shown here is derived from an EMBL/GenBank/DDBJ whole genome shotgun (WGS) entry which is preliminary data.</text>
</comment>
<dbReference type="Gene3D" id="1.10.510.10">
    <property type="entry name" value="Transferase(Phosphotransferase) domain 1"/>
    <property type="match status" value="1"/>
</dbReference>
<protein>
    <recommendedName>
        <fullName evidence="2">Prion-inhibition and propagation HeLo domain-containing protein</fullName>
    </recommendedName>
</protein>
<dbReference type="SUPFAM" id="SSF56112">
    <property type="entry name" value="Protein kinase-like (PK-like)"/>
    <property type="match status" value="1"/>
</dbReference>
<sequence>MDPVSAAGLAIGVASIGLQVYTSCIQGIQLLITARNFPEDCKFLNLRLRMEQQRLFAWSETSGLLDLDNNQKDKILESNTFILHRTTVLDLLVQVQYLFKEFEEHQRSNKRLQPATDQDSVLETPQKDAASANFPLPEKRRNFIKRAMSKLKEQSKEGLLIWSWVSFDKAAFELLLSRFSALNDNMTDILDARLQVEIHHTVQDTNRGVLQLHHRIADLGRLVMALNVKLDATIPPNLSTMSMNRRAANSDDLKLISRLAKFKAFNESMESEKQQQLDDATARQLELGRPGQQDRLVLEREAIDLDEGHEDLDQPRCEATLRGPDGVSKRVWIEWKEYERQTNTDDSPPKQVIIDRVGKLAALLNHSPKPEAFRTLHCLGFFDMSGSEPVAPDDDDSLNRKLGLVFERPLDSDVQASLAPSSLRDLFENEKKPRVTDRIRLAHAISSCLLYLHAVNWLHKGLRSHNIVFFRTKAGLVDYTKPYLTGFDYSRPARSDEATDIPGDDAEYNLYRHPQVQLMNPAERERFRKTFDIYSLGVLFVELAHWKPVDKVLGFDIYRRPSLAMRVRDGLLVDDEMAAIGASLGEVFEQATKKCIAGGDHLGLGDGEIETDDAVAAKLSMRFYEDVVKKLGGVRV</sequence>
<feature type="domain" description="Prion-inhibition and propagation HeLo" evidence="2">
    <location>
        <begin position="8"/>
        <end position="221"/>
    </location>
</feature>
<dbReference type="EMBL" id="WOWK01000057">
    <property type="protein sequence ID" value="KAF0322912.1"/>
    <property type="molecule type" value="Genomic_DNA"/>
</dbReference>
<dbReference type="InterPro" id="IPR038305">
    <property type="entry name" value="HeLo_sf"/>
</dbReference>
<reference evidence="3 4" key="1">
    <citation type="submission" date="2019-12" db="EMBL/GenBank/DDBJ databases">
        <title>A genome sequence resource for the geographically widespread anthracnose pathogen Colletotrichum asianum.</title>
        <authorList>
            <person name="Meng Y."/>
        </authorList>
    </citation>
    <scope>NUCLEOTIDE SEQUENCE [LARGE SCALE GENOMIC DNA]</scope>
    <source>
        <strain evidence="3 4">ICMP 18580</strain>
    </source>
</reference>
<proteinExistence type="predicted"/>
<dbReference type="Proteomes" id="UP000434172">
    <property type="component" value="Unassembled WGS sequence"/>
</dbReference>
<dbReference type="InterPro" id="IPR011009">
    <property type="entry name" value="Kinase-like_dom_sf"/>
</dbReference>
<dbReference type="AlphaFoldDB" id="A0A8H3ZPF9"/>
<name>A0A8H3ZPF9_9PEZI</name>
<dbReference type="PANTHER" id="PTHR37542:SF1">
    <property type="entry name" value="PRION-INHIBITION AND PROPAGATION HELO DOMAIN-CONTAINING PROTEIN"/>
    <property type="match status" value="1"/>
</dbReference>
<organism evidence="3 4">
    <name type="scientific">Colletotrichum asianum</name>
    <dbReference type="NCBI Taxonomy" id="702518"/>
    <lineage>
        <taxon>Eukaryota</taxon>
        <taxon>Fungi</taxon>
        <taxon>Dikarya</taxon>
        <taxon>Ascomycota</taxon>
        <taxon>Pezizomycotina</taxon>
        <taxon>Sordariomycetes</taxon>
        <taxon>Hypocreomycetidae</taxon>
        <taxon>Glomerellales</taxon>
        <taxon>Glomerellaceae</taxon>
        <taxon>Colletotrichum</taxon>
        <taxon>Colletotrichum gloeosporioides species complex</taxon>
    </lineage>
</organism>
<evidence type="ECO:0000313" key="3">
    <source>
        <dbReference type="EMBL" id="KAF0322912.1"/>
    </source>
</evidence>
<dbReference type="OrthoDB" id="1911848at2759"/>
<evidence type="ECO:0000256" key="1">
    <source>
        <dbReference type="SAM" id="MobiDB-lite"/>
    </source>
</evidence>
<evidence type="ECO:0000259" key="2">
    <source>
        <dbReference type="Pfam" id="PF14479"/>
    </source>
</evidence>
<dbReference type="Gene3D" id="1.20.120.1020">
    <property type="entry name" value="Prion-inhibition and propagation, HeLo domain"/>
    <property type="match status" value="1"/>
</dbReference>
<dbReference type="Pfam" id="PF14479">
    <property type="entry name" value="HeLo"/>
    <property type="match status" value="1"/>
</dbReference>
<dbReference type="InterPro" id="IPR029498">
    <property type="entry name" value="HeLo_dom"/>
</dbReference>
<accession>A0A8H3ZPF9</accession>
<keyword evidence="4" id="KW-1185">Reference proteome</keyword>
<gene>
    <name evidence="3" type="ORF">GQ607_009913</name>
</gene>
<feature type="region of interest" description="Disordered" evidence="1">
    <location>
        <begin position="109"/>
        <end position="131"/>
    </location>
</feature>
<dbReference type="PANTHER" id="PTHR37542">
    <property type="entry name" value="HELO DOMAIN-CONTAINING PROTEIN-RELATED"/>
    <property type="match status" value="1"/>
</dbReference>